<dbReference type="InterPro" id="IPR004556">
    <property type="entry name" value="HemK-like"/>
</dbReference>
<gene>
    <name evidence="5" type="ORF">ABR85_00530</name>
</gene>
<dbReference type="CDD" id="cd02440">
    <property type="entry name" value="AdoMet_MTases"/>
    <property type="match status" value="1"/>
</dbReference>
<dbReference type="NCBIfam" id="TIGR03533">
    <property type="entry name" value="L3_gln_methyl"/>
    <property type="match status" value="1"/>
</dbReference>
<accession>A0A0R2T454</accession>
<dbReference type="InterPro" id="IPR029063">
    <property type="entry name" value="SAM-dependent_MTases_sf"/>
</dbReference>
<evidence type="ECO:0000256" key="3">
    <source>
        <dbReference type="ARBA" id="ARBA00022691"/>
    </source>
</evidence>
<evidence type="ECO:0000256" key="2">
    <source>
        <dbReference type="ARBA" id="ARBA00022679"/>
    </source>
</evidence>
<organism evidence="5 6">
    <name type="scientific">OM182 bacterium BACL3 MAG-120619-bin3</name>
    <dbReference type="NCBI Taxonomy" id="1655593"/>
    <lineage>
        <taxon>Bacteria</taxon>
        <taxon>Pseudomonadati</taxon>
        <taxon>Pseudomonadota</taxon>
        <taxon>Gammaproteobacteria</taxon>
        <taxon>OMG group</taxon>
        <taxon>OM182 clade</taxon>
    </lineage>
</organism>
<dbReference type="Pfam" id="PF05175">
    <property type="entry name" value="MTS"/>
    <property type="match status" value="1"/>
</dbReference>
<keyword evidence="1" id="KW-0489">Methyltransferase</keyword>
<proteinExistence type="predicted"/>
<evidence type="ECO:0000256" key="1">
    <source>
        <dbReference type="ARBA" id="ARBA00022603"/>
    </source>
</evidence>
<dbReference type="PANTHER" id="PTHR47806">
    <property type="entry name" value="50S RIBOSOMAL PROTEIN L3 GLUTAMINE METHYLTRANSFERASE"/>
    <property type="match status" value="1"/>
</dbReference>
<reference evidence="5 6" key="1">
    <citation type="submission" date="2015-10" db="EMBL/GenBank/DDBJ databases">
        <title>Metagenome-Assembled Genomes uncover a global brackish microbiome.</title>
        <authorList>
            <person name="Hugerth L.W."/>
            <person name="Larsson J."/>
            <person name="Alneberg J."/>
            <person name="Lindh M.V."/>
            <person name="Legrand C."/>
            <person name="Pinhassi J."/>
            <person name="Andersson A.F."/>
        </authorList>
    </citation>
    <scope>NUCLEOTIDE SEQUENCE [LARGE SCALE GENOMIC DNA]</scope>
    <source>
        <strain evidence="5">BACL22 MAG-120619-bin3</strain>
    </source>
</reference>
<dbReference type="NCBIfam" id="TIGR00536">
    <property type="entry name" value="hemK_fam"/>
    <property type="match status" value="1"/>
</dbReference>
<dbReference type="Proteomes" id="UP000051242">
    <property type="component" value="Unassembled WGS sequence"/>
</dbReference>
<dbReference type="PANTHER" id="PTHR47806:SF1">
    <property type="entry name" value="RIBOSOMAL PROTEIN UL3 GLUTAMINE METHYLTRANSFERASE"/>
    <property type="match status" value="1"/>
</dbReference>
<dbReference type="GO" id="GO:0032259">
    <property type="term" value="P:methylation"/>
    <property type="evidence" value="ECO:0007669"/>
    <property type="project" value="UniProtKB-KW"/>
</dbReference>
<dbReference type="Gene3D" id="3.40.50.150">
    <property type="entry name" value="Vaccinia Virus protein VP39"/>
    <property type="match status" value="1"/>
</dbReference>
<dbReference type="InterPro" id="IPR002052">
    <property type="entry name" value="DNA_methylase_N6_adenine_CS"/>
</dbReference>
<dbReference type="GO" id="GO:0005829">
    <property type="term" value="C:cytosol"/>
    <property type="evidence" value="ECO:0007669"/>
    <property type="project" value="TreeGrafter"/>
</dbReference>
<dbReference type="PIRSF" id="PIRSF037167">
    <property type="entry name" value="Mtase_YfcB_prd"/>
    <property type="match status" value="1"/>
</dbReference>
<dbReference type="SUPFAM" id="SSF53335">
    <property type="entry name" value="S-adenosyl-L-methionine-dependent methyltransferases"/>
    <property type="match status" value="1"/>
</dbReference>
<evidence type="ECO:0000259" key="4">
    <source>
        <dbReference type="Pfam" id="PF05175"/>
    </source>
</evidence>
<keyword evidence="2" id="KW-0808">Transferase</keyword>
<sequence length="292" mass="32064">MVTVGEYVERASAVFDGAELFYGHGTDNAFDEAVYLVFATLDIAFDDPEAYSRVIARDECDLLDSRVADRVEKHTPVAYLVGQAWFGGMRFIADARALIPRSPLAELIAEGCAPFVSHPPERILDLCCGGGCIGILAAHQFLLARVDLADLSADALSLARENVSLHTLADRVSLRQSNLFEALEGRYDLMLSNPPYVPLDEVLELPPEYSHEPSLGLISEDDGLAIPLQILREAPDYLSDGGVLVMEVGYSVEQLSARLAQVPLLWLEFAHGGEGVLAITRDELLRYRDQFN</sequence>
<dbReference type="PROSITE" id="PS00092">
    <property type="entry name" value="N6_MTASE"/>
    <property type="match status" value="1"/>
</dbReference>
<comment type="caution">
    <text evidence="5">The sequence shown here is derived from an EMBL/GenBank/DDBJ whole genome shotgun (WGS) entry which is preliminary data.</text>
</comment>
<name>A0A0R2T454_9GAMM</name>
<dbReference type="GO" id="GO:0036009">
    <property type="term" value="F:protein-glutamine N-methyltransferase activity"/>
    <property type="evidence" value="ECO:0007669"/>
    <property type="project" value="InterPro"/>
</dbReference>
<evidence type="ECO:0000313" key="6">
    <source>
        <dbReference type="Proteomes" id="UP000051242"/>
    </source>
</evidence>
<evidence type="ECO:0000313" key="5">
    <source>
        <dbReference type="EMBL" id="KRO81878.1"/>
    </source>
</evidence>
<dbReference type="GO" id="GO:0003676">
    <property type="term" value="F:nucleic acid binding"/>
    <property type="evidence" value="ECO:0007669"/>
    <property type="project" value="InterPro"/>
</dbReference>
<keyword evidence="3" id="KW-0949">S-adenosyl-L-methionine</keyword>
<dbReference type="InterPro" id="IPR017127">
    <property type="entry name" value="Ribosome_uL3_MTase"/>
</dbReference>
<dbReference type="InterPro" id="IPR007848">
    <property type="entry name" value="Small_mtfrase_dom"/>
</dbReference>
<protein>
    <recommendedName>
        <fullName evidence="4">Methyltransferase small domain-containing protein</fullName>
    </recommendedName>
</protein>
<dbReference type="EMBL" id="LICD01000062">
    <property type="protein sequence ID" value="KRO81878.1"/>
    <property type="molecule type" value="Genomic_DNA"/>
</dbReference>
<dbReference type="AlphaFoldDB" id="A0A0R2T454"/>
<feature type="domain" description="Methyltransferase small" evidence="4">
    <location>
        <begin position="121"/>
        <end position="196"/>
    </location>
</feature>